<keyword evidence="1" id="KW-0479">Metal-binding</keyword>
<dbReference type="CDD" id="cd21971">
    <property type="entry name" value="Zn-C2H2_spn-F"/>
    <property type="match status" value="1"/>
</dbReference>
<evidence type="ECO:0000313" key="9">
    <source>
        <dbReference type="EMBL" id="JAV25123.1"/>
    </source>
</evidence>
<dbReference type="Pfam" id="PF18112">
    <property type="entry name" value="Zn-C2H2_12"/>
    <property type="match status" value="1"/>
</dbReference>
<feature type="compositionally biased region" description="Basic and acidic residues" evidence="7">
    <location>
        <begin position="159"/>
        <end position="170"/>
    </location>
</feature>
<dbReference type="AlphaFoldDB" id="A0A1Q3FC96"/>
<dbReference type="EMBL" id="GFDL01009922">
    <property type="protein sequence ID" value="JAV25123.1"/>
    <property type="molecule type" value="Transcribed_RNA"/>
</dbReference>
<evidence type="ECO:0000256" key="5">
    <source>
        <dbReference type="PROSITE-ProRule" id="PRU01253"/>
    </source>
</evidence>
<evidence type="ECO:0000259" key="8">
    <source>
        <dbReference type="PROSITE" id="PS51905"/>
    </source>
</evidence>
<dbReference type="GO" id="GO:0008270">
    <property type="term" value="F:zinc ion binding"/>
    <property type="evidence" value="ECO:0007669"/>
    <property type="project" value="UniProtKB-KW"/>
</dbReference>
<protein>
    <recommendedName>
        <fullName evidence="8">UBZ1-type domain-containing protein</fullName>
    </recommendedName>
</protein>
<name>A0A1Q3FC96_CULTA</name>
<evidence type="ECO:0000256" key="1">
    <source>
        <dbReference type="ARBA" id="ARBA00022723"/>
    </source>
</evidence>
<dbReference type="InterPro" id="IPR041641">
    <property type="entry name" value="CALCOCO1/2_Zn_UBZ1"/>
</dbReference>
<proteinExistence type="predicted"/>
<keyword evidence="4 6" id="KW-0175">Coiled coil</keyword>
<keyword evidence="2 5" id="KW-0863">Zinc-finger</keyword>
<reference evidence="9" key="1">
    <citation type="submission" date="2017-01" db="EMBL/GenBank/DDBJ databases">
        <title>A deep insight into the sialotranscriptome of adult male and female Cluex tarsalis mosquitoes.</title>
        <authorList>
            <person name="Ribeiro J.M."/>
            <person name="Moreira F."/>
            <person name="Bernard K.A."/>
            <person name="Calvo E."/>
        </authorList>
    </citation>
    <scope>NUCLEOTIDE SEQUENCE</scope>
    <source>
        <strain evidence="9">Kern County</strain>
        <tissue evidence="9">Salivary glands</tissue>
    </source>
</reference>
<evidence type="ECO:0000256" key="7">
    <source>
        <dbReference type="SAM" id="MobiDB-lite"/>
    </source>
</evidence>
<accession>A0A1Q3FC96</accession>
<feature type="region of interest" description="Disordered" evidence="7">
    <location>
        <begin position="151"/>
        <end position="179"/>
    </location>
</feature>
<feature type="domain" description="UBZ1-type" evidence="8">
    <location>
        <begin position="344"/>
        <end position="370"/>
    </location>
</feature>
<dbReference type="PROSITE" id="PS51905">
    <property type="entry name" value="ZF_UBZ1"/>
    <property type="match status" value="1"/>
</dbReference>
<keyword evidence="3" id="KW-0862">Zinc</keyword>
<evidence type="ECO:0000256" key="2">
    <source>
        <dbReference type="ARBA" id="ARBA00022771"/>
    </source>
</evidence>
<evidence type="ECO:0000256" key="4">
    <source>
        <dbReference type="ARBA" id="ARBA00023054"/>
    </source>
</evidence>
<organism evidence="9">
    <name type="scientific">Culex tarsalis</name>
    <name type="common">Encephalitis mosquito</name>
    <dbReference type="NCBI Taxonomy" id="7177"/>
    <lineage>
        <taxon>Eukaryota</taxon>
        <taxon>Metazoa</taxon>
        <taxon>Ecdysozoa</taxon>
        <taxon>Arthropoda</taxon>
        <taxon>Hexapoda</taxon>
        <taxon>Insecta</taxon>
        <taxon>Pterygota</taxon>
        <taxon>Neoptera</taxon>
        <taxon>Endopterygota</taxon>
        <taxon>Diptera</taxon>
        <taxon>Nematocera</taxon>
        <taxon>Culicoidea</taxon>
        <taxon>Culicidae</taxon>
        <taxon>Culicinae</taxon>
        <taxon>Culicini</taxon>
        <taxon>Culex</taxon>
        <taxon>Culex</taxon>
    </lineage>
</organism>
<evidence type="ECO:0000256" key="3">
    <source>
        <dbReference type="ARBA" id="ARBA00022833"/>
    </source>
</evidence>
<dbReference type="Gene3D" id="6.20.250.40">
    <property type="match status" value="1"/>
</dbReference>
<sequence length="396" mass="43672">MATMAATTTDKDNCSSSSHYALHVALQTMKERCQSLQKRLSTVEEENLALRMAQSSIQPSTGLSGAETAIERRVSNQTELEVLREKVSELSRQKIQLMDHISMVAAENRQLWSRLSKLTKDSQTGEVDAGIVGRLKDSAGGSQNLIRSKTFTKNAPNPKLRDPRLPREGADGSSSPDEMNLDLEDVSLLNKCGFIDSGGPGAEMGFLQQQHDGDEAVLMFDVETNPDAKRCTEGLVEIQKELLRQQTVLRVALGKLQLKKETCQSCRNRKGDAKPQMVDKTVEVGNDLPAQNLTAESGPEDLPLPEVPKSAAATTVLPVATETEATTLKYVNILQEKIKADALDKMCPMCGKIYVKNVPFDDFQEHVESHFIDADNELDLSLDRTYEYISQTVGNF</sequence>
<evidence type="ECO:0000256" key="6">
    <source>
        <dbReference type="SAM" id="Coils"/>
    </source>
</evidence>
<feature type="coiled-coil region" evidence="6">
    <location>
        <begin position="26"/>
        <end position="100"/>
    </location>
</feature>